<evidence type="ECO:0000313" key="3">
    <source>
        <dbReference type="Proteomes" id="UP000193648"/>
    </source>
</evidence>
<protein>
    <submittedName>
        <fullName evidence="2">Uncharacterized protein</fullName>
    </submittedName>
</protein>
<accession>A0A1Y2GED6</accession>
<feature type="region of interest" description="Disordered" evidence="1">
    <location>
        <begin position="1"/>
        <end position="21"/>
    </location>
</feature>
<gene>
    <name evidence="2" type="ORF">BCR41DRAFT_399888</name>
</gene>
<feature type="region of interest" description="Disordered" evidence="1">
    <location>
        <begin position="209"/>
        <end position="246"/>
    </location>
</feature>
<dbReference type="RefSeq" id="XP_021877830.1">
    <property type="nucleotide sequence ID" value="XM_022029103.1"/>
</dbReference>
<dbReference type="GeneID" id="33570946"/>
<organism evidence="2 3">
    <name type="scientific">Lobosporangium transversale</name>
    <dbReference type="NCBI Taxonomy" id="64571"/>
    <lineage>
        <taxon>Eukaryota</taxon>
        <taxon>Fungi</taxon>
        <taxon>Fungi incertae sedis</taxon>
        <taxon>Mucoromycota</taxon>
        <taxon>Mortierellomycotina</taxon>
        <taxon>Mortierellomycetes</taxon>
        <taxon>Mortierellales</taxon>
        <taxon>Mortierellaceae</taxon>
        <taxon>Lobosporangium</taxon>
    </lineage>
</organism>
<comment type="caution">
    <text evidence="2">The sequence shown here is derived from an EMBL/GenBank/DDBJ whole genome shotgun (WGS) entry which is preliminary data.</text>
</comment>
<sequence>MTVVVASTADEVTTSPSINNANDVLIPSRTALQSRTNAPQSRQLVVPSPIPFSSEQGLFSQTRTDAPLTMIEETDKSIKKTFDRVRHGKIIRRQNAAHMTAGARVGSQEAVMTDTVILPIINIRPHAAEAQGGGKAAVCNCPLVSSIPRLSRAPARLLLGRSYQGCDTIAADSWSGHDDDEASLSESSAATERVWGGVSSAFVPSVVPSSGLVTSDDESDTAISDTLDTSDTEAMEAPSASRTNWKSGLKMLQNAEIVSDGSSSSFER</sequence>
<dbReference type="AlphaFoldDB" id="A0A1Y2GED6"/>
<feature type="compositionally biased region" description="Polar residues" evidence="1">
    <location>
        <begin position="10"/>
        <end position="21"/>
    </location>
</feature>
<evidence type="ECO:0000313" key="2">
    <source>
        <dbReference type="EMBL" id="ORZ07034.1"/>
    </source>
</evidence>
<reference evidence="2 3" key="1">
    <citation type="submission" date="2016-07" db="EMBL/GenBank/DDBJ databases">
        <title>Pervasive Adenine N6-methylation of Active Genes in Fungi.</title>
        <authorList>
            <consortium name="DOE Joint Genome Institute"/>
            <person name="Mondo S.J."/>
            <person name="Dannebaum R.O."/>
            <person name="Kuo R.C."/>
            <person name="Labutti K."/>
            <person name="Haridas S."/>
            <person name="Kuo A."/>
            <person name="Salamov A."/>
            <person name="Ahrendt S.R."/>
            <person name="Lipzen A."/>
            <person name="Sullivan W."/>
            <person name="Andreopoulos W.B."/>
            <person name="Clum A."/>
            <person name="Lindquist E."/>
            <person name="Daum C."/>
            <person name="Ramamoorthy G.K."/>
            <person name="Gryganskyi A."/>
            <person name="Culley D."/>
            <person name="Magnuson J.K."/>
            <person name="James T.Y."/>
            <person name="O'Malley M.A."/>
            <person name="Stajich J.E."/>
            <person name="Spatafora J.W."/>
            <person name="Visel A."/>
            <person name="Grigoriev I.V."/>
        </authorList>
    </citation>
    <scope>NUCLEOTIDE SEQUENCE [LARGE SCALE GENOMIC DNA]</scope>
    <source>
        <strain evidence="2 3">NRRL 3116</strain>
    </source>
</reference>
<dbReference type="EMBL" id="MCFF01000043">
    <property type="protein sequence ID" value="ORZ07034.1"/>
    <property type="molecule type" value="Genomic_DNA"/>
</dbReference>
<dbReference type="Proteomes" id="UP000193648">
    <property type="component" value="Unassembled WGS sequence"/>
</dbReference>
<name>A0A1Y2GED6_9FUNG</name>
<proteinExistence type="predicted"/>
<dbReference type="InParanoid" id="A0A1Y2GED6"/>
<evidence type="ECO:0000256" key="1">
    <source>
        <dbReference type="SAM" id="MobiDB-lite"/>
    </source>
</evidence>
<keyword evidence="3" id="KW-1185">Reference proteome</keyword>